<evidence type="ECO:0008006" key="6">
    <source>
        <dbReference type="Google" id="ProtNLM"/>
    </source>
</evidence>
<comment type="caution">
    <text evidence="4">The sequence shown here is derived from an EMBL/GenBank/DDBJ whole genome shotgun (WGS) entry which is preliminary data.</text>
</comment>
<protein>
    <recommendedName>
        <fullName evidence="6">P-loop containing nucleoside triphosphate hydrolases superfamily protein</fullName>
    </recommendedName>
</protein>
<gene>
    <name evidence="4" type="ORF">Taro_012579</name>
</gene>
<evidence type="ECO:0000256" key="1">
    <source>
        <dbReference type="ARBA" id="ARBA00022741"/>
    </source>
</evidence>
<dbReference type="OrthoDB" id="10254455at2759"/>
<keyword evidence="5" id="KW-1185">Reference proteome</keyword>
<name>A0A843U4B5_COLES</name>
<dbReference type="PANTHER" id="PTHR45644:SF56">
    <property type="entry name" value="AAA ATPASE, PUTATIVE (AFU_ORTHOLOGUE AFUA_2G12920)-RELATED"/>
    <property type="match status" value="1"/>
</dbReference>
<feature type="region of interest" description="Disordered" evidence="3">
    <location>
        <begin position="312"/>
        <end position="366"/>
    </location>
</feature>
<feature type="compositionally biased region" description="Basic and acidic residues" evidence="3">
    <location>
        <begin position="408"/>
        <end position="417"/>
    </location>
</feature>
<dbReference type="GO" id="GO:0005524">
    <property type="term" value="F:ATP binding"/>
    <property type="evidence" value="ECO:0007669"/>
    <property type="project" value="UniProtKB-KW"/>
</dbReference>
<organism evidence="4 5">
    <name type="scientific">Colocasia esculenta</name>
    <name type="common">Wild taro</name>
    <name type="synonym">Arum esculentum</name>
    <dbReference type="NCBI Taxonomy" id="4460"/>
    <lineage>
        <taxon>Eukaryota</taxon>
        <taxon>Viridiplantae</taxon>
        <taxon>Streptophyta</taxon>
        <taxon>Embryophyta</taxon>
        <taxon>Tracheophyta</taxon>
        <taxon>Spermatophyta</taxon>
        <taxon>Magnoliopsida</taxon>
        <taxon>Liliopsida</taxon>
        <taxon>Araceae</taxon>
        <taxon>Aroideae</taxon>
        <taxon>Colocasieae</taxon>
        <taxon>Colocasia</taxon>
    </lineage>
</organism>
<accession>A0A843U4B5</accession>
<evidence type="ECO:0000256" key="2">
    <source>
        <dbReference type="ARBA" id="ARBA00022840"/>
    </source>
</evidence>
<dbReference type="Proteomes" id="UP000652761">
    <property type="component" value="Unassembled WGS sequence"/>
</dbReference>
<reference evidence="4" key="1">
    <citation type="submission" date="2017-07" db="EMBL/GenBank/DDBJ databases">
        <title>Taro Niue Genome Assembly and Annotation.</title>
        <authorList>
            <person name="Atibalentja N."/>
            <person name="Keating K."/>
            <person name="Fields C.J."/>
        </authorList>
    </citation>
    <scope>NUCLEOTIDE SEQUENCE</scope>
    <source>
        <strain evidence="4">Niue_2</strain>
        <tissue evidence="4">Leaf</tissue>
    </source>
</reference>
<feature type="region of interest" description="Disordered" evidence="3">
    <location>
        <begin position="1"/>
        <end position="84"/>
    </location>
</feature>
<dbReference type="InterPro" id="IPR051701">
    <property type="entry name" value="Mito_OM_Translocase_MSP1"/>
</dbReference>
<dbReference type="PANTHER" id="PTHR45644">
    <property type="entry name" value="AAA ATPASE, PUTATIVE (AFU_ORTHOLOGUE AFUA_2G12920)-RELATED-RELATED"/>
    <property type="match status" value="1"/>
</dbReference>
<evidence type="ECO:0000256" key="3">
    <source>
        <dbReference type="SAM" id="MobiDB-lite"/>
    </source>
</evidence>
<dbReference type="AlphaFoldDB" id="A0A843U4B5"/>
<proteinExistence type="predicted"/>
<feature type="compositionally biased region" description="Polar residues" evidence="3">
    <location>
        <begin position="68"/>
        <end position="83"/>
    </location>
</feature>
<sequence length="679" mass="75544">MKSIVPGVHRGEDGSDGSDDERGGAKSPLPPPIKGFASPKLLVPCRSTRTGRSGAAGTRQATGVGRCTPSTALPSEVVSSGGNSRPRPGFYLCPSRNSCYRSVHFIPPRDSRLGFHVKYNSEWLYCASRCYSSKGDGSNASEGKHAAAKDAASFDKAKTRREKVRVDSRHCNEHALLGQKEQQEWLDSAKSSCDGKKRESPFLTKKERFRNEFIRRLIPWEKIAVSWDTFPYYLNEDTKNLLLECATSHLKRGKFASSYGSRLASSSGRILLQSSAGSELYRERLVRALARELQVPLLVLDSAALAPYDFGQEGASEDETDDENVESGEECAESEAEDENESNNEEELSSSNEANSDGSDDEDVDVQTSPEALRNIIPFSLEEFAQRVSGEDESTSTSTESDATTPPHELRGPLKKGDRVKYVGATVHLEVDNRPLSSGQRGEVYEVNGDQVAVILDSIDAKTKEAGKDEQISSGDARPSIYWINIQDIVRDQDTESEDWYIAVEAVHEILLSLQPVIVYFPDSSEWLSRAVPKSHRKEFISKLEEMFDQLPGPVLLICGQSKVEKGAPKEREKFRVVLPPLDRIGQLPFSLKRLTDGLKASKTSKTDDIYKVFTNIVYIHPPKDEELLRTFYKQLEEDRKIIISRNNLVELSKVLDEHELSCMELLNVKSDGVVLTKQ</sequence>
<evidence type="ECO:0000313" key="5">
    <source>
        <dbReference type="Proteomes" id="UP000652761"/>
    </source>
</evidence>
<evidence type="ECO:0000313" key="4">
    <source>
        <dbReference type="EMBL" id="MQL80132.1"/>
    </source>
</evidence>
<feature type="non-terminal residue" evidence="4">
    <location>
        <position position="1"/>
    </location>
</feature>
<keyword evidence="2" id="KW-0067">ATP-binding</keyword>
<feature type="compositionally biased region" description="Acidic residues" evidence="3">
    <location>
        <begin position="315"/>
        <end position="348"/>
    </location>
</feature>
<keyword evidence="1" id="KW-0547">Nucleotide-binding</keyword>
<feature type="region of interest" description="Disordered" evidence="3">
    <location>
        <begin position="387"/>
        <end position="417"/>
    </location>
</feature>
<dbReference type="EMBL" id="NMUH01000491">
    <property type="protein sequence ID" value="MQL80132.1"/>
    <property type="molecule type" value="Genomic_DNA"/>
</dbReference>
<feature type="compositionally biased region" description="Low complexity" evidence="3">
    <location>
        <begin position="395"/>
        <end position="405"/>
    </location>
</feature>
<dbReference type="GO" id="GO:0005741">
    <property type="term" value="C:mitochondrial outer membrane"/>
    <property type="evidence" value="ECO:0007669"/>
    <property type="project" value="TreeGrafter"/>
</dbReference>